<evidence type="ECO:0000313" key="3">
    <source>
        <dbReference type="Proteomes" id="UP000016658"/>
    </source>
</evidence>
<reference evidence="2 3" key="1">
    <citation type="submission" date="2013-06" db="EMBL/GenBank/DDBJ databases">
        <authorList>
            <person name="Weinstock G."/>
            <person name="Sodergren E."/>
            <person name="Lobos E.A."/>
            <person name="Fulton L."/>
            <person name="Fulton R."/>
            <person name="Courtney L."/>
            <person name="Fronick C."/>
            <person name="O'Laughlin M."/>
            <person name="Godfrey J."/>
            <person name="Wilson R.M."/>
            <person name="Miner T."/>
            <person name="Farmer C."/>
            <person name="Delehaunty K."/>
            <person name="Cordes M."/>
            <person name="Minx P."/>
            <person name="Tomlinson C."/>
            <person name="Chen J."/>
            <person name="Wollam A."/>
            <person name="Pepin K.H."/>
            <person name="Bhonagiri V."/>
            <person name="Zhang X."/>
            <person name="Warren W."/>
            <person name="Mitreva M."/>
            <person name="Mardis E.R."/>
            <person name="Wilson R.K."/>
        </authorList>
    </citation>
    <scope>NUCLEOTIDE SEQUENCE [LARGE SCALE GENOMIC DNA]</scope>
    <source>
        <strain evidence="2 3">ATCC 27803</strain>
    </source>
</reference>
<dbReference type="HOGENOM" id="CLU_1989321_0_0_9"/>
<dbReference type="AlphaFoldDB" id="U2PFA0"/>
<keyword evidence="1" id="KW-0732">Signal</keyword>
<proteinExistence type="predicted"/>
<sequence length="131" mass="14992">MQQVIKMKIFLTILCCLFLFSGCAKPQESLKQVDSNILDQYSMVEKKEDSIYLISGANNSYVVFYKMNVDPESVNMGIKDKEYSISFNTGDKIDTLVYELNFKRSEDSKLILIEDGREVSFETVILSSKNT</sequence>
<dbReference type="EMBL" id="AWVI01000078">
    <property type="protein sequence ID" value="ERK42821.1"/>
    <property type="molecule type" value="Genomic_DNA"/>
</dbReference>
<dbReference type="Proteomes" id="UP000016658">
    <property type="component" value="Unassembled WGS sequence"/>
</dbReference>
<gene>
    <name evidence="2" type="ORF">HMPREF0367_01591</name>
</gene>
<organism evidence="2 3">
    <name type="scientific">Faecalitalea cylindroides ATCC 27803</name>
    <dbReference type="NCBI Taxonomy" id="649755"/>
    <lineage>
        <taxon>Bacteria</taxon>
        <taxon>Bacillati</taxon>
        <taxon>Bacillota</taxon>
        <taxon>Erysipelotrichia</taxon>
        <taxon>Erysipelotrichales</taxon>
        <taxon>Erysipelotrichaceae</taxon>
        <taxon>Faecalitalea</taxon>
    </lineage>
</organism>
<accession>U2PFA0</accession>
<feature type="signal peptide" evidence="1">
    <location>
        <begin position="1"/>
        <end position="26"/>
    </location>
</feature>
<evidence type="ECO:0000256" key="1">
    <source>
        <dbReference type="SAM" id="SignalP"/>
    </source>
</evidence>
<comment type="caution">
    <text evidence="2">The sequence shown here is derived from an EMBL/GenBank/DDBJ whole genome shotgun (WGS) entry which is preliminary data.</text>
</comment>
<dbReference type="PROSITE" id="PS51257">
    <property type="entry name" value="PROKAR_LIPOPROTEIN"/>
    <property type="match status" value="1"/>
</dbReference>
<protein>
    <recommendedName>
        <fullName evidence="4">Lipoprotein</fullName>
    </recommendedName>
</protein>
<evidence type="ECO:0000313" key="2">
    <source>
        <dbReference type="EMBL" id="ERK42821.1"/>
    </source>
</evidence>
<name>U2PFA0_9FIRM</name>
<evidence type="ECO:0008006" key="4">
    <source>
        <dbReference type="Google" id="ProtNLM"/>
    </source>
</evidence>
<feature type="chain" id="PRO_5004632486" description="Lipoprotein" evidence="1">
    <location>
        <begin position="27"/>
        <end position="131"/>
    </location>
</feature>